<dbReference type="Proteomes" id="UP001279734">
    <property type="component" value="Unassembled WGS sequence"/>
</dbReference>
<dbReference type="SUPFAM" id="SSF52833">
    <property type="entry name" value="Thioredoxin-like"/>
    <property type="match status" value="1"/>
</dbReference>
<accession>A0AAD3XI34</accession>
<organism evidence="3 4">
    <name type="scientific">Nepenthes gracilis</name>
    <name type="common">Slender pitcher plant</name>
    <dbReference type="NCBI Taxonomy" id="150966"/>
    <lineage>
        <taxon>Eukaryota</taxon>
        <taxon>Viridiplantae</taxon>
        <taxon>Streptophyta</taxon>
        <taxon>Embryophyta</taxon>
        <taxon>Tracheophyta</taxon>
        <taxon>Spermatophyta</taxon>
        <taxon>Magnoliopsida</taxon>
        <taxon>eudicotyledons</taxon>
        <taxon>Gunneridae</taxon>
        <taxon>Pentapetalae</taxon>
        <taxon>Caryophyllales</taxon>
        <taxon>Nepenthaceae</taxon>
        <taxon>Nepenthes</taxon>
    </lineage>
</organism>
<feature type="compositionally biased region" description="Basic and acidic residues" evidence="1">
    <location>
        <begin position="221"/>
        <end position="235"/>
    </location>
</feature>
<dbReference type="Pfam" id="PF00462">
    <property type="entry name" value="Glutaredoxin"/>
    <property type="match status" value="1"/>
</dbReference>
<sequence length="442" mass="48752">MGCSGSKQSGRCRKCSEAPYSPIIRGYSAHVHHPPEKKGDSYHVVALISSTLGSLKLDSSPPKHQNKKGGRIHEDQNGDEDDINGGQMKEFEIGLIEAKVWSKLIEEKITKIVPKTPSMTPPGEPETIDALELMEGLEVTSPLLPAEHLRDLSFHVSPNSIPAFIDSPKTGIKPDYEKDCSSNGNLISTAIVSQFDPEVISGIDKSLQELTPTNSFRSRPFHHDQDQTENNSEKKVGGSMILDLTGEKIINGFAGEKNQKGGKKRLRLYLTSLRGVRKTYEDCCDVKIILKGLGVRFDERDVSMHSGFKEELRDLLGDGFNKGGLPRVFVADSYIGGADEIRQMHEEGRLEKVLEGCQRMVEDGGSEAGGGGAADAVCEACGDIRFVPCETCSGSCKIYYKACEREYDDHDDDQQREHGQYGFYRCPDCNENGLVRCPLCLY</sequence>
<dbReference type="Pfam" id="PF23733">
    <property type="entry name" value="GRXCR1-2_C"/>
    <property type="match status" value="1"/>
</dbReference>
<evidence type="ECO:0000313" key="4">
    <source>
        <dbReference type="Proteomes" id="UP001279734"/>
    </source>
</evidence>
<dbReference type="PANTHER" id="PTHR45669:SF30">
    <property type="entry name" value="OS04G0641300 PROTEIN"/>
    <property type="match status" value="1"/>
</dbReference>
<name>A0AAD3XI34_NEPGR</name>
<proteinExistence type="predicted"/>
<dbReference type="Gene3D" id="3.40.30.10">
    <property type="entry name" value="Glutaredoxin"/>
    <property type="match status" value="1"/>
</dbReference>
<evidence type="ECO:0000313" key="3">
    <source>
        <dbReference type="EMBL" id="GMH05131.1"/>
    </source>
</evidence>
<feature type="region of interest" description="Disordered" evidence="1">
    <location>
        <begin position="213"/>
        <end position="235"/>
    </location>
</feature>
<gene>
    <name evidence="3" type="ORF">Nepgr_006971</name>
</gene>
<dbReference type="CDD" id="cd03031">
    <property type="entry name" value="GRX_GRX_like"/>
    <property type="match status" value="1"/>
</dbReference>
<dbReference type="EMBL" id="BSYO01000005">
    <property type="protein sequence ID" value="GMH05131.1"/>
    <property type="molecule type" value="Genomic_DNA"/>
</dbReference>
<evidence type="ECO:0000256" key="1">
    <source>
        <dbReference type="SAM" id="MobiDB-lite"/>
    </source>
</evidence>
<dbReference type="AlphaFoldDB" id="A0AAD3XI34"/>
<dbReference type="PROSITE" id="PS51354">
    <property type="entry name" value="GLUTAREDOXIN_2"/>
    <property type="match status" value="1"/>
</dbReference>
<reference evidence="3" key="1">
    <citation type="submission" date="2023-05" db="EMBL/GenBank/DDBJ databases">
        <title>Nepenthes gracilis genome sequencing.</title>
        <authorList>
            <person name="Fukushima K."/>
        </authorList>
    </citation>
    <scope>NUCLEOTIDE SEQUENCE</scope>
    <source>
        <strain evidence="3">SING2019-196</strain>
    </source>
</reference>
<dbReference type="PANTHER" id="PTHR45669">
    <property type="entry name" value="GLUTAREDOXIN DOMAIN-CONTAINING CYSTEINE-RICH PROTEIN CG12206-RELATED"/>
    <property type="match status" value="1"/>
</dbReference>
<keyword evidence="4" id="KW-1185">Reference proteome</keyword>
<feature type="region of interest" description="Disordered" evidence="1">
    <location>
        <begin position="55"/>
        <end position="85"/>
    </location>
</feature>
<protein>
    <recommendedName>
        <fullName evidence="2">Glutaredoxin domain-containing protein</fullName>
    </recommendedName>
</protein>
<feature type="domain" description="Glutaredoxin" evidence="2">
    <location>
        <begin position="278"/>
        <end position="335"/>
    </location>
</feature>
<evidence type="ECO:0000259" key="2">
    <source>
        <dbReference type="Pfam" id="PF00462"/>
    </source>
</evidence>
<dbReference type="InterPro" id="IPR036249">
    <property type="entry name" value="Thioredoxin-like_sf"/>
</dbReference>
<comment type="caution">
    <text evidence="3">The sequence shown here is derived from an EMBL/GenBank/DDBJ whole genome shotgun (WGS) entry which is preliminary data.</text>
</comment>
<dbReference type="InterPro" id="IPR002109">
    <property type="entry name" value="Glutaredoxin"/>
</dbReference>
<dbReference type="FunFam" id="3.40.30.10:FF:000273">
    <property type="entry name" value="Glutaredoxin family protein"/>
    <property type="match status" value="1"/>
</dbReference>